<dbReference type="InterPro" id="IPR011701">
    <property type="entry name" value="MFS"/>
</dbReference>
<feature type="transmembrane region" description="Helical" evidence="6">
    <location>
        <begin position="355"/>
        <end position="373"/>
    </location>
</feature>
<dbReference type="InterPro" id="IPR005829">
    <property type="entry name" value="Sugar_transporter_CS"/>
</dbReference>
<feature type="transmembrane region" description="Helical" evidence="6">
    <location>
        <begin position="431"/>
        <end position="450"/>
    </location>
</feature>
<evidence type="ECO:0000313" key="9">
    <source>
        <dbReference type="Proteomes" id="UP000298656"/>
    </source>
</evidence>
<keyword evidence="3 6" id="KW-1133">Transmembrane helix</keyword>
<proteinExistence type="predicted"/>
<feature type="transmembrane region" description="Helical" evidence="6">
    <location>
        <begin position="104"/>
        <end position="127"/>
    </location>
</feature>
<dbReference type="AlphaFoldDB" id="A0A4P8J1Y8"/>
<evidence type="ECO:0000256" key="5">
    <source>
        <dbReference type="SAM" id="MobiDB-lite"/>
    </source>
</evidence>
<name>A0A4P8J1Y8_9BURK</name>
<dbReference type="Gene3D" id="1.20.1250.20">
    <property type="entry name" value="MFS general substrate transporter like domains"/>
    <property type="match status" value="1"/>
</dbReference>
<dbReference type="KEGG" id="tvl:FAZ95_34090"/>
<gene>
    <name evidence="8" type="ORF">FAZ95_34090</name>
</gene>
<evidence type="ECO:0000256" key="1">
    <source>
        <dbReference type="ARBA" id="ARBA00004141"/>
    </source>
</evidence>
<dbReference type="CDD" id="cd17321">
    <property type="entry name" value="MFS_MMR_MDR_like"/>
    <property type="match status" value="1"/>
</dbReference>
<feature type="transmembrane region" description="Helical" evidence="6">
    <location>
        <begin position="249"/>
        <end position="272"/>
    </location>
</feature>
<dbReference type="GO" id="GO:0022857">
    <property type="term" value="F:transmembrane transporter activity"/>
    <property type="evidence" value="ECO:0007669"/>
    <property type="project" value="InterPro"/>
</dbReference>
<feature type="region of interest" description="Disordered" evidence="5">
    <location>
        <begin position="1"/>
        <end position="22"/>
    </location>
</feature>
<keyword evidence="2 6" id="KW-0812">Transmembrane</keyword>
<evidence type="ECO:0000256" key="3">
    <source>
        <dbReference type="ARBA" id="ARBA00022989"/>
    </source>
</evidence>
<feature type="transmembrane region" description="Helical" evidence="6">
    <location>
        <begin position="329"/>
        <end position="348"/>
    </location>
</feature>
<evidence type="ECO:0000256" key="6">
    <source>
        <dbReference type="SAM" id="Phobius"/>
    </source>
</evidence>
<evidence type="ECO:0000259" key="7">
    <source>
        <dbReference type="PROSITE" id="PS50850"/>
    </source>
</evidence>
<evidence type="ECO:0000256" key="4">
    <source>
        <dbReference type="ARBA" id="ARBA00023136"/>
    </source>
</evidence>
<keyword evidence="9" id="KW-1185">Reference proteome</keyword>
<reference evidence="8 9" key="1">
    <citation type="submission" date="2019-05" db="EMBL/GenBank/DDBJ databases">
        <title>Burkholderia sp. DHOD12, isolated from subtropical forest soil.</title>
        <authorList>
            <person name="Gao Z.-H."/>
            <person name="Qiu L.-H."/>
        </authorList>
    </citation>
    <scope>NUCLEOTIDE SEQUENCE [LARGE SCALE GENOMIC DNA]</scope>
    <source>
        <strain evidence="8 9">DHOD12</strain>
    </source>
</reference>
<dbReference type="PANTHER" id="PTHR42718">
    <property type="entry name" value="MAJOR FACILITATOR SUPERFAMILY MULTIDRUG TRANSPORTER MFSC"/>
    <property type="match status" value="1"/>
</dbReference>
<feature type="transmembrane region" description="Helical" evidence="6">
    <location>
        <begin position="385"/>
        <end position="410"/>
    </location>
</feature>
<dbReference type="PANTHER" id="PTHR42718:SF49">
    <property type="entry name" value="EXPORT PROTEIN"/>
    <property type="match status" value="1"/>
</dbReference>
<evidence type="ECO:0000256" key="2">
    <source>
        <dbReference type="ARBA" id="ARBA00022692"/>
    </source>
</evidence>
<dbReference type="RefSeq" id="WP_137336791.1">
    <property type="nucleotide sequence ID" value="NZ_CP040078.1"/>
</dbReference>
<evidence type="ECO:0000313" key="8">
    <source>
        <dbReference type="EMBL" id="QCP54023.1"/>
    </source>
</evidence>
<feature type="transmembrane region" description="Helical" evidence="6">
    <location>
        <begin position="188"/>
        <end position="209"/>
    </location>
</feature>
<dbReference type="Gene3D" id="1.20.1720.10">
    <property type="entry name" value="Multidrug resistance protein D"/>
    <property type="match status" value="1"/>
</dbReference>
<feature type="transmembrane region" description="Helical" evidence="6">
    <location>
        <begin position="163"/>
        <end position="182"/>
    </location>
</feature>
<dbReference type="GO" id="GO:0016020">
    <property type="term" value="C:membrane"/>
    <property type="evidence" value="ECO:0007669"/>
    <property type="project" value="UniProtKB-SubCell"/>
</dbReference>
<dbReference type="Proteomes" id="UP000298656">
    <property type="component" value="Chromosome 2"/>
</dbReference>
<dbReference type="EMBL" id="CP040078">
    <property type="protein sequence ID" value="QCP54023.1"/>
    <property type="molecule type" value="Genomic_DNA"/>
</dbReference>
<protein>
    <submittedName>
        <fullName evidence="8">MFS transporter</fullName>
    </submittedName>
</protein>
<feature type="domain" description="Major facilitator superfamily (MFS) profile" evidence="7">
    <location>
        <begin position="38"/>
        <end position="523"/>
    </location>
</feature>
<keyword evidence="4 6" id="KW-0472">Membrane</keyword>
<dbReference type="OrthoDB" id="9807274at2"/>
<feature type="transmembrane region" description="Helical" evidence="6">
    <location>
        <begin position="499"/>
        <end position="520"/>
    </location>
</feature>
<comment type="subcellular location">
    <subcellularLocation>
        <location evidence="1">Membrane</location>
        <topology evidence="1">Multi-pass membrane protein</topology>
    </subcellularLocation>
</comment>
<feature type="transmembrane region" description="Helical" evidence="6">
    <location>
        <begin position="72"/>
        <end position="92"/>
    </location>
</feature>
<dbReference type="Pfam" id="PF07690">
    <property type="entry name" value="MFS_1"/>
    <property type="match status" value="1"/>
</dbReference>
<organism evidence="8 9">
    <name type="scientific">Trinickia violacea</name>
    <dbReference type="NCBI Taxonomy" id="2571746"/>
    <lineage>
        <taxon>Bacteria</taxon>
        <taxon>Pseudomonadati</taxon>
        <taxon>Pseudomonadota</taxon>
        <taxon>Betaproteobacteria</taxon>
        <taxon>Burkholderiales</taxon>
        <taxon>Burkholderiaceae</taxon>
        <taxon>Trinickia</taxon>
    </lineage>
</organism>
<dbReference type="InterPro" id="IPR036259">
    <property type="entry name" value="MFS_trans_sf"/>
</dbReference>
<feature type="transmembrane region" description="Helical" evidence="6">
    <location>
        <begin position="221"/>
        <end position="243"/>
    </location>
</feature>
<dbReference type="PROSITE" id="PS50850">
    <property type="entry name" value="MFS"/>
    <property type="match status" value="1"/>
</dbReference>
<sequence>MSTDSAGKRRAGRRAPLSRSPLPLQHARAGGAHHPLAVLGTVCLAAVTLPLSFAGAPVAIPAISHDLGGSPVALNWITNAFMLSFGSVLMAAGTLADVFGRKRIFAIGIALFVLLSLLIGLAPSVGWLDVLRAAQGVAGAAALSGGSAALAQEFDGDARTRAFSLLGTTFGVGLAFGPILAGCLIDRYGWRSIFVSSALIGALVLLFGVPRMRESRDPDAAGVDWTGTVAFTGFLATLTWGVLQAPESGWTSGLVVGLFALSAACAVAFFVIERWTARPMLDLTLFRYPRFVGVQALPVATCYCFVVLLILLPIRFIGIEGRSEVSGGLMMIALSAPLLFVPFAAALVTRWVRPAVVSGVGLLIAALGLYLLSRIEPGQSPRGTMLAMFVIGFGTGMPWGLMDGLSVSVVPKERAGMATGIFSTTRVAGEGIALAIVGALLAGLIQGGLAREPHLAAAAPSLAMAAQRAATGDLGDAAALVPGLSHARLIKVYADAFRMLLYALIAITLLSALIVFGLLAQPHRSADEA</sequence>
<dbReference type="PROSITE" id="PS00216">
    <property type="entry name" value="SUGAR_TRANSPORT_1"/>
    <property type="match status" value="1"/>
</dbReference>
<dbReference type="SUPFAM" id="SSF103473">
    <property type="entry name" value="MFS general substrate transporter"/>
    <property type="match status" value="1"/>
</dbReference>
<dbReference type="InterPro" id="IPR020846">
    <property type="entry name" value="MFS_dom"/>
</dbReference>
<feature type="transmembrane region" description="Helical" evidence="6">
    <location>
        <begin position="292"/>
        <end position="317"/>
    </location>
</feature>
<accession>A0A4P8J1Y8</accession>
<feature type="transmembrane region" description="Helical" evidence="6">
    <location>
        <begin position="36"/>
        <end position="60"/>
    </location>
</feature>